<evidence type="ECO:0000313" key="3">
    <source>
        <dbReference type="Proteomes" id="UP000007798"/>
    </source>
</evidence>
<feature type="compositionally biased region" description="Low complexity" evidence="1">
    <location>
        <begin position="103"/>
        <end position="134"/>
    </location>
</feature>
<dbReference type="InParanoid" id="B4N6H3"/>
<gene>
    <name evidence="2" type="primary">Dwil\GK12428</name>
    <name evidence="2" type="ORF">Dwil_GK12428</name>
</gene>
<keyword evidence="3" id="KW-1185">Reference proteome</keyword>
<sequence>MFIAAVAHIYSFPHHPFHINSPQYWNNTNHSWWGAFLSMMDISDMQEDVTEHLGVVSSSITRRFQGRNTYQPLARGPRRSSSESEYLIRNRQDQLMQSGGGSTSTQSSAAGAESSGAGDSHSHSNNYQQQQLHLPIATSPLSTSRQRDIHLRERERERERDRGNQPQNFLRMPPAVGATSAAAPIPESNDDYALLLGAGAGR</sequence>
<accession>B4N6H3</accession>
<organism evidence="2 3">
    <name type="scientific">Drosophila willistoni</name>
    <name type="common">Fruit fly</name>
    <dbReference type="NCBI Taxonomy" id="7260"/>
    <lineage>
        <taxon>Eukaryota</taxon>
        <taxon>Metazoa</taxon>
        <taxon>Ecdysozoa</taxon>
        <taxon>Arthropoda</taxon>
        <taxon>Hexapoda</taxon>
        <taxon>Insecta</taxon>
        <taxon>Pterygota</taxon>
        <taxon>Neoptera</taxon>
        <taxon>Endopterygota</taxon>
        <taxon>Diptera</taxon>
        <taxon>Brachycera</taxon>
        <taxon>Muscomorpha</taxon>
        <taxon>Ephydroidea</taxon>
        <taxon>Drosophilidae</taxon>
        <taxon>Drosophila</taxon>
        <taxon>Sophophora</taxon>
    </lineage>
</organism>
<evidence type="ECO:0000256" key="1">
    <source>
        <dbReference type="SAM" id="MobiDB-lite"/>
    </source>
</evidence>
<evidence type="ECO:0000313" key="2">
    <source>
        <dbReference type="EMBL" id="EDW79962.2"/>
    </source>
</evidence>
<name>B4N6H3_DROWI</name>
<reference evidence="2 3" key="1">
    <citation type="journal article" date="2007" name="Nature">
        <title>Evolution of genes and genomes on the Drosophila phylogeny.</title>
        <authorList>
            <consortium name="Drosophila 12 Genomes Consortium"/>
            <person name="Clark A.G."/>
            <person name="Eisen M.B."/>
            <person name="Smith D.R."/>
            <person name="Bergman C.M."/>
            <person name="Oliver B."/>
            <person name="Markow T.A."/>
            <person name="Kaufman T.C."/>
            <person name="Kellis M."/>
            <person name="Gelbart W."/>
            <person name="Iyer V.N."/>
            <person name="Pollard D.A."/>
            <person name="Sackton T.B."/>
            <person name="Larracuente A.M."/>
            <person name="Singh N.D."/>
            <person name="Abad J.P."/>
            <person name="Abt D.N."/>
            <person name="Adryan B."/>
            <person name="Aguade M."/>
            <person name="Akashi H."/>
            <person name="Anderson W.W."/>
            <person name="Aquadro C.F."/>
            <person name="Ardell D.H."/>
            <person name="Arguello R."/>
            <person name="Artieri C.G."/>
            <person name="Barbash D.A."/>
            <person name="Barker D."/>
            <person name="Barsanti P."/>
            <person name="Batterham P."/>
            <person name="Batzoglou S."/>
            <person name="Begun D."/>
            <person name="Bhutkar A."/>
            <person name="Blanco E."/>
            <person name="Bosak S.A."/>
            <person name="Bradley R.K."/>
            <person name="Brand A.D."/>
            <person name="Brent M.R."/>
            <person name="Brooks A.N."/>
            <person name="Brown R.H."/>
            <person name="Butlin R.K."/>
            <person name="Caggese C."/>
            <person name="Calvi B.R."/>
            <person name="Bernardo de Carvalho A."/>
            <person name="Caspi A."/>
            <person name="Castrezana S."/>
            <person name="Celniker S.E."/>
            <person name="Chang J.L."/>
            <person name="Chapple C."/>
            <person name="Chatterji S."/>
            <person name="Chinwalla A."/>
            <person name="Civetta A."/>
            <person name="Clifton S.W."/>
            <person name="Comeron J.M."/>
            <person name="Costello J.C."/>
            <person name="Coyne J.A."/>
            <person name="Daub J."/>
            <person name="David R.G."/>
            <person name="Delcher A.L."/>
            <person name="Delehaunty K."/>
            <person name="Do C.B."/>
            <person name="Ebling H."/>
            <person name="Edwards K."/>
            <person name="Eickbush T."/>
            <person name="Evans J.D."/>
            <person name="Filipski A."/>
            <person name="Findeiss S."/>
            <person name="Freyhult E."/>
            <person name="Fulton L."/>
            <person name="Fulton R."/>
            <person name="Garcia A.C."/>
            <person name="Gardiner A."/>
            <person name="Garfield D.A."/>
            <person name="Garvin B.E."/>
            <person name="Gibson G."/>
            <person name="Gilbert D."/>
            <person name="Gnerre S."/>
            <person name="Godfrey J."/>
            <person name="Good R."/>
            <person name="Gotea V."/>
            <person name="Gravely B."/>
            <person name="Greenberg A.J."/>
            <person name="Griffiths-Jones S."/>
            <person name="Gross S."/>
            <person name="Guigo R."/>
            <person name="Gustafson E.A."/>
            <person name="Haerty W."/>
            <person name="Hahn M.W."/>
            <person name="Halligan D.L."/>
            <person name="Halpern A.L."/>
            <person name="Halter G.M."/>
            <person name="Han M.V."/>
            <person name="Heger A."/>
            <person name="Hillier L."/>
            <person name="Hinrichs A.S."/>
            <person name="Holmes I."/>
            <person name="Hoskins R.A."/>
            <person name="Hubisz M.J."/>
            <person name="Hultmark D."/>
            <person name="Huntley M.A."/>
            <person name="Jaffe D.B."/>
            <person name="Jagadeeshan S."/>
            <person name="Jeck W.R."/>
            <person name="Johnson J."/>
            <person name="Jones C.D."/>
            <person name="Jordan W.C."/>
            <person name="Karpen G.H."/>
            <person name="Kataoka E."/>
            <person name="Keightley P.D."/>
            <person name="Kheradpour P."/>
            <person name="Kirkness E.F."/>
            <person name="Koerich L.B."/>
            <person name="Kristiansen K."/>
            <person name="Kudrna D."/>
            <person name="Kulathinal R.J."/>
            <person name="Kumar S."/>
            <person name="Kwok R."/>
            <person name="Lander E."/>
            <person name="Langley C.H."/>
            <person name="Lapoint R."/>
            <person name="Lazzaro B.P."/>
            <person name="Lee S.J."/>
            <person name="Levesque L."/>
            <person name="Li R."/>
            <person name="Lin C.F."/>
            <person name="Lin M.F."/>
            <person name="Lindblad-Toh K."/>
            <person name="Llopart A."/>
            <person name="Long M."/>
            <person name="Low L."/>
            <person name="Lozovsky E."/>
            <person name="Lu J."/>
            <person name="Luo M."/>
            <person name="Machado C.A."/>
            <person name="Makalowski W."/>
            <person name="Marzo M."/>
            <person name="Matsuda M."/>
            <person name="Matzkin L."/>
            <person name="McAllister B."/>
            <person name="McBride C.S."/>
            <person name="McKernan B."/>
            <person name="McKernan K."/>
            <person name="Mendez-Lago M."/>
            <person name="Minx P."/>
            <person name="Mollenhauer M.U."/>
            <person name="Montooth K."/>
            <person name="Mount S.M."/>
            <person name="Mu X."/>
            <person name="Myers E."/>
            <person name="Negre B."/>
            <person name="Newfeld S."/>
            <person name="Nielsen R."/>
            <person name="Noor M.A."/>
            <person name="O'Grady P."/>
            <person name="Pachter L."/>
            <person name="Papaceit M."/>
            <person name="Parisi M.J."/>
            <person name="Parisi M."/>
            <person name="Parts L."/>
            <person name="Pedersen J.S."/>
            <person name="Pesole G."/>
            <person name="Phillippy A.M."/>
            <person name="Ponting C.P."/>
            <person name="Pop M."/>
            <person name="Porcelli D."/>
            <person name="Powell J.R."/>
            <person name="Prohaska S."/>
            <person name="Pruitt K."/>
            <person name="Puig M."/>
            <person name="Quesneville H."/>
            <person name="Ram K.R."/>
            <person name="Rand D."/>
            <person name="Rasmussen M.D."/>
            <person name="Reed L.K."/>
            <person name="Reenan R."/>
            <person name="Reily A."/>
            <person name="Remington K.A."/>
            <person name="Rieger T.T."/>
            <person name="Ritchie M.G."/>
            <person name="Robin C."/>
            <person name="Rogers Y.H."/>
            <person name="Rohde C."/>
            <person name="Rozas J."/>
            <person name="Rubenfield M.J."/>
            <person name="Ruiz A."/>
            <person name="Russo S."/>
            <person name="Salzberg S.L."/>
            <person name="Sanchez-Gracia A."/>
            <person name="Saranga D.J."/>
            <person name="Sato H."/>
            <person name="Schaeffer S.W."/>
            <person name="Schatz M.C."/>
            <person name="Schlenke T."/>
            <person name="Schwartz R."/>
            <person name="Segarra C."/>
            <person name="Singh R.S."/>
            <person name="Sirot L."/>
            <person name="Sirota M."/>
            <person name="Sisneros N.B."/>
            <person name="Smith C.D."/>
            <person name="Smith T.F."/>
            <person name="Spieth J."/>
            <person name="Stage D.E."/>
            <person name="Stark A."/>
            <person name="Stephan W."/>
            <person name="Strausberg R.L."/>
            <person name="Strempel S."/>
            <person name="Sturgill D."/>
            <person name="Sutton G."/>
            <person name="Sutton G.G."/>
            <person name="Tao W."/>
            <person name="Teichmann S."/>
            <person name="Tobari Y.N."/>
            <person name="Tomimura Y."/>
            <person name="Tsolas J.M."/>
            <person name="Valente V.L."/>
            <person name="Venter E."/>
            <person name="Venter J.C."/>
            <person name="Vicario S."/>
            <person name="Vieira F.G."/>
            <person name="Vilella A.J."/>
            <person name="Villasante A."/>
            <person name="Walenz B."/>
            <person name="Wang J."/>
            <person name="Wasserman M."/>
            <person name="Watts T."/>
            <person name="Wilson D."/>
            <person name="Wilson R.K."/>
            <person name="Wing R.A."/>
            <person name="Wolfner M.F."/>
            <person name="Wong A."/>
            <person name="Wong G.K."/>
            <person name="Wu C.I."/>
            <person name="Wu G."/>
            <person name="Yamamoto D."/>
            <person name="Yang H.P."/>
            <person name="Yang S.P."/>
            <person name="Yorke J.A."/>
            <person name="Yoshida K."/>
            <person name="Zdobnov E."/>
            <person name="Zhang P."/>
            <person name="Zhang Y."/>
            <person name="Zimin A.V."/>
            <person name="Baldwin J."/>
            <person name="Abdouelleil A."/>
            <person name="Abdulkadir J."/>
            <person name="Abebe A."/>
            <person name="Abera B."/>
            <person name="Abreu J."/>
            <person name="Acer S.C."/>
            <person name="Aftuck L."/>
            <person name="Alexander A."/>
            <person name="An P."/>
            <person name="Anderson E."/>
            <person name="Anderson S."/>
            <person name="Arachi H."/>
            <person name="Azer M."/>
            <person name="Bachantsang P."/>
            <person name="Barry A."/>
            <person name="Bayul T."/>
            <person name="Berlin A."/>
            <person name="Bessette D."/>
            <person name="Bloom T."/>
            <person name="Blye J."/>
            <person name="Boguslavskiy L."/>
            <person name="Bonnet C."/>
            <person name="Boukhgalter B."/>
            <person name="Bourzgui I."/>
            <person name="Brown A."/>
            <person name="Cahill P."/>
            <person name="Channer S."/>
            <person name="Cheshatsang Y."/>
            <person name="Chuda L."/>
            <person name="Citroen M."/>
            <person name="Collymore A."/>
            <person name="Cooke P."/>
            <person name="Costello M."/>
            <person name="D'Aco K."/>
            <person name="Daza R."/>
            <person name="De Haan G."/>
            <person name="DeGray S."/>
            <person name="DeMaso C."/>
            <person name="Dhargay N."/>
            <person name="Dooley K."/>
            <person name="Dooley E."/>
            <person name="Doricent M."/>
            <person name="Dorje P."/>
            <person name="Dorjee K."/>
            <person name="Dupes A."/>
            <person name="Elong R."/>
            <person name="Falk J."/>
            <person name="Farina A."/>
            <person name="Faro S."/>
            <person name="Ferguson D."/>
            <person name="Fisher S."/>
            <person name="Foley C.D."/>
            <person name="Franke A."/>
            <person name="Friedrich D."/>
            <person name="Gadbois L."/>
            <person name="Gearin G."/>
            <person name="Gearin C.R."/>
            <person name="Giannoukos G."/>
            <person name="Goode T."/>
            <person name="Graham J."/>
            <person name="Grandbois E."/>
            <person name="Grewal S."/>
            <person name="Gyaltsen K."/>
            <person name="Hafez N."/>
            <person name="Hagos B."/>
            <person name="Hall J."/>
            <person name="Henson C."/>
            <person name="Hollinger A."/>
            <person name="Honan T."/>
            <person name="Huard M.D."/>
            <person name="Hughes L."/>
            <person name="Hurhula B."/>
            <person name="Husby M.E."/>
            <person name="Kamat A."/>
            <person name="Kanga B."/>
            <person name="Kashin S."/>
            <person name="Khazanovich D."/>
            <person name="Kisner P."/>
            <person name="Lance K."/>
            <person name="Lara M."/>
            <person name="Lee W."/>
            <person name="Lennon N."/>
            <person name="Letendre F."/>
            <person name="LeVine R."/>
            <person name="Lipovsky A."/>
            <person name="Liu X."/>
            <person name="Liu J."/>
            <person name="Liu S."/>
            <person name="Lokyitsang T."/>
            <person name="Lokyitsang Y."/>
            <person name="Lubonja R."/>
            <person name="Lui A."/>
            <person name="MacDonald P."/>
            <person name="Magnisalis V."/>
            <person name="Maru K."/>
            <person name="Matthews C."/>
            <person name="McCusker W."/>
            <person name="McDonough S."/>
            <person name="Mehta T."/>
            <person name="Meldrim J."/>
            <person name="Meneus L."/>
            <person name="Mihai O."/>
            <person name="Mihalev A."/>
            <person name="Mihova T."/>
            <person name="Mittelman R."/>
            <person name="Mlenga V."/>
            <person name="Montmayeur A."/>
            <person name="Mulrain L."/>
            <person name="Navidi A."/>
            <person name="Naylor J."/>
            <person name="Negash T."/>
            <person name="Nguyen T."/>
            <person name="Nguyen N."/>
            <person name="Nicol R."/>
            <person name="Norbu C."/>
            <person name="Norbu N."/>
            <person name="Novod N."/>
            <person name="O'Neill B."/>
            <person name="Osman S."/>
            <person name="Markiewicz E."/>
            <person name="Oyono O.L."/>
            <person name="Patti C."/>
            <person name="Phunkhang P."/>
            <person name="Pierre F."/>
            <person name="Priest M."/>
            <person name="Raghuraman S."/>
            <person name="Rege F."/>
            <person name="Reyes R."/>
            <person name="Rise C."/>
            <person name="Rogov P."/>
            <person name="Ross K."/>
            <person name="Ryan E."/>
            <person name="Settipalli S."/>
            <person name="Shea T."/>
            <person name="Sherpa N."/>
            <person name="Shi L."/>
            <person name="Shih D."/>
            <person name="Sparrow T."/>
            <person name="Spaulding J."/>
            <person name="Stalker J."/>
            <person name="Stange-Thomann N."/>
            <person name="Stavropoulos S."/>
            <person name="Stone C."/>
            <person name="Strader C."/>
            <person name="Tesfaye S."/>
            <person name="Thomson T."/>
            <person name="Thoulutsang Y."/>
            <person name="Thoulutsang D."/>
            <person name="Topham K."/>
            <person name="Topping I."/>
            <person name="Tsamla T."/>
            <person name="Vassiliev H."/>
            <person name="Vo A."/>
            <person name="Wangchuk T."/>
            <person name="Wangdi T."/>
            <person name="Weiand M."/>
            <person name="Wilkinson J."/>
            <person name="Wilson A."/>
            <person name="Yadav S."/>
            <person name="Young G."/>
            <person name="Yu Q."/>
            <person name="Zembek L."/>
            <person name="Zhong D."/>
            <person name="Zimmer A."/>
            <person name="Zwirko Z."/>
            <person name="Jaffe D.B."/>
            <person name="Alvarez P."/>
            <person name="Brockman W."/>
            <person name="Butler J."/>
            <person name="Chin C."/>
            <person name="Gnerre S."/>
            <person name="Grabherr M."/>
            <person name="Kleber M."/>
            <person name="Mauceli E."/>
            <person name="MacCallum I."/>
        </authorList>
    </citation>
    <scope>NUCLEOTIDE SEQUENCE [LARGE SCALE GENOMIC DNA]</scope>
    <source>
        <strain evidence="3">Tucson 14030-0811.24</strain>
    </source>
</reference>
<dbReference type="HOGENOM" id="CLU_858608_0_0_1"/>
<dbReference type="EMBL" id="CH964157">
    <property type="protein sequence ID" value="EDW79962.2"/>
    <property type="molecule type" value="Genomic_DNA"/>
</dbReference>
<dbReference type="AlphaFoldDB" id="B4N6H3"/>
<proteinExistence type="predicted"/>
<feature type="compositionally biased region" description="Basic and acidic residues" evidence="1">
    <location>
        <begin position="145"/>
        <end position="163"/>
    </location>
</feature>
<dbReference type="STRING" id="7260.B4N6H3"/>
<feature type="region of interest" description="Disordered" evidence="1">
    <location>
        <begin position="93"/>
        <end position="189"/>
    </location>
</feature>
<dbReference type="Proteomes" id="UP000007798">
    <property type="component" value="Unassembled WGS sequence"/>
</dbReference>
<protein>
    <submittedName>
        <fullName evidence="2">Uncharacterized protein, isoform B</fullName>
    </submittedName>
</protein>
<dbReference type="OrthoDB" id="5348404at2759"/>